<reference evidence="6 7" key="1">
    <citation type="submission" date="2024-01" db="EMBL/GenBank/DDBJ databases">
        <title>Seven novel Bacillus-like species.</title>
        <authorList>
            <person name="Liu G."/>
        </authorList>
    </citation>
    <scope>NUCLEOTIDE SEQUENCE [LARGE SCALE GENOMIC DNA]</scope>
    <source>
        <strain evidence="6 7">FJAT-51614</strain>
    </source>
</reference>
<dbReference type="Gene3D" id="1.10.357.10">
    <property type="entry name" value="Tetracycline Repressor, domain 2"/>
    <property type="match status" value="1"/>
</dbReference>
<dbReference type="Pfam" id="PF17922">
    <property type="entry name" value="TetR_C_17"/>
    <property type="match status" value="1"/>
</dbReference>
<gene>
    <name evidence="6" type="ORF">WAX74_12955</name>
</gene>
<dbReference type="Proteomes" id="UP001364890">
    <property type="component" value="Unassembled WGS sequence"/>
</dbReference>
<keyword evidence="1" id="KW-0805">Transcription regulation</keyword>
<evidence type="ECO:0000259" key="5">
    <source>
        <dbReference type="PROSITE" id="PS50977"/>
    </source>
</evidence>
<accession>A0ABU8F931</accession>
<dbReference type="EMBL" id="JBAWSY010000009">
    <property type="protein sequence ID" value="MEI4770546.1"/>
    <property type="molecule type" value="Genomic_DNA"/>
</dbReference>
<keyword evidence="3" id="KW-0804">Transcription</keyword>
<evidence type="ECO:0000256" key="2">
    <source>
        <dbReference type="ARBA" id="ARBA00023125"/>
    </source>
</evidence>
<keyword evidence="7" id="KW-1185">Reference proteome</keyword>
<protein>
    <submittedName>
        <fullName evidence="6">TetR/AcrR family transcriptional regulator</fullName>
    </submittedName>
</protein>
<dbReference type="InterPro" id="IPR009057">
    <property type="entry name" value="Homeodomain-like_sf"/>
</dbReference>
<comment type="caution">
    <text evidence="6">The sequence shown here is derived from an EMBL/GenBank/DDBJ whole genome shotgun (WGS) entry which is preliminary data.</text>
</comment>
<dbReference type="Pfam" id="PF00440">
    <property type="entry name" value="TetR_N"/>
    <property type="match status" value="1"/>
</dbReference>
<dbReference type="PANTHER" id="PTHR47506:SF1">
    <property type="entry name" value="HTH-TYPE TRANSCRIPTIONAL REGULATOR YJDC"/>
    <property type="match status" value="1"/>
</dbReference>
<dbReference type="InterPro" id="IPR041612">
    <property type="entry name" value="YfiR_C"/>
</dbReference>
<dbReference type="SUPFAM" id="SSF48498">
    <property type="entry name" value="Tetracyclin repressor-like, C-terminal domain"/>
    <property type="match status" value="1"/>
</dbReference>
<name>A0ABU8F931_9BACI</name>
<organism evidence="6 7">
    <name type="scientific">Psychrobacillus mangrovi</name>
    <dbReference type="NCBI Taxonomy" id="3117745"/>
    <lineage>
        <taxon>Bacteria</taxon>
        <taxon>Bacillati</taxon>
        <taxon>Bacillota</taxon>
        <taxon>Bacilli</taxon>
        <taxon>Bacillales</taxon>
        <taxon>Bacillaceae</taxon>
        <taxon>Psychrobacillus</taxon>
    </lineage>
</organism>
<dbReference type="PROSITE" id="PS50977">
    <property type="entry name" value="HTH_TETR_2"/>
    <property type="match status" value="1"/>
</dbReference>
<dbReference type="SUPFAM" id="SSF46689">
    <property type="entry name" value="Homeodomain-like"/>
    <property type="match status" value="1"/>
</dbReference>
<dbReference type="PROSITE" id="PS01081">
    <property type="entry name" value="HTH_TETR_1"/>
    <property type="match status" value="1"/>
</dbReference>
<feature type="domain" description="HTH tetR-type" evidence="5">
    <location>
        <begin position="11"/>
        <end position="71"/>
    </location>
</feature>
<keyword evidence="2 4" id="KW-0238">DNA-binding</keyword>
<sequence>MTPKVSEEYKEEKKKEIIQAAATVFGSNGFYSTTMDDLVKASGISKGAIYHYFKSKEEVYEHMLQQQVEQTIQVLTDKFSHVHSSIEKIAVLFDLYTSNEWLKEPKLNSVRNQLEHWIAGSREEERAKFERHSKIFHDLINSILEEGRDSGEVSRKLNTSHAAKLFWSMIDGMLLHASVLPSFSYLQIVKTAKEMYISFLQKGNLG</sequence>
<dbReference type="InterPro" id="IPR023772">
    <property type="entry name" value="DNA-bd_HTH_TetR-type_CS"/>
</dbReference>
<dbReference type="Gene3D" id="1.10.10.60">
    <property type="entry name" value="Homeodomain-like"/>
    <property type="match status" value="1"/>
</dbReference>
<dbReference type="PANTHER" id="PTHR47506">
    <property type="entry name" value="TRANSCRIPTIONAL REGULATORY PROTEIN"/>
    <property type="match status" value="1"/>
</dbReference>
<feature type="DNA-binding region" description="H-T-H motif" evidence="4">
    <location>
        <begin position="34"/>
        <end position="53"/>
    </location>
</feature>
<dbReference type="InterPro" id="IPR036271">
    <property type="entry name" value="Tet_transcr_reg_TetR-rel_C_sf"/>
</dbReference>
<proteinExistence type="predicted"/>
<evidence type="ECO:0000256" key="3">
    <source>
        <dbReference type="ARBA" id="ARBA00023163"/>
    </source>
</evidence>
<evidence type="ECO:0000313" key="6">
    <source>
        <dbReference type="EMBL" id="MEI4770546.1"/>
    </source>
</evidence>
<evidence type="ECO:0000256" key="4">
    <source>
        <dbReference type="PROSITE-ProRule" id="PRU00335"/>
    </source>
</evidence>
<dbReference type="InterPro" id="IPR001647">
    <property type="entry name" value="HTH_TetR"/>
</dbReference>
<evidence type="ECO:0000313" key="7">
    <source>
        <dbReference type="Proteomes" id="UP001364890"/>
    </source>
</evidence>
<evidence type="ECO:0000256" key="1">
    <source>
        <dbReference type="ARBA" id="ARBA00023015"/>
    </source>
</evidence>
<dbReference type="RefSeq" id="WP_336498107.1">
    <property type="nucleotide sequence ID" value="NZ_JBAWSY010000009.1"/>
</dbReference>
<dbReference type="PRINTS" id="PR00455">
    <property type="entry name" value="HTHTETR"/>
</dbReference>